<evidence type="ECO:0000259" key="2">
    <source>
        <dbReference type="Pfam" id="PF16060"/>
    </source>
</evidence>
<feature type="compositionally biased region" description="Polar residues" evidence="1">
    <location>
        <begin position="401"/>
        <end position="412"/>
    </location>
</feature>
<evidence type="ECO:0000256" key="1">
    <source>
        <dbReference type="SAM" id="MobiDB-lite"/>
    </source>
</evidence>
<proteinExistence type="predicted"/>
<dbReference type="EMBL" id="CCAG010011323">
    <property type="status" value="NOT_ANNOTATED_CDS"/>
    <property type="molecule type" value="Genomic_DNA"/>
</dbReference>
<feature type="compositionally biased region" description="Basic residues" evidence="1">
    <location>
        <begin position="370"/>
        <end position="385"/>
    </location>
</feature>
<name>A0A1B0FMY6_GLOMM</name>
<protein>
    <recommendedName>
        <fullName evidence="2">DUF4802 domain-containing protein</fullName>
    </recommendedName>
</protein>
<feature type="region of interest" description="Disordered" evidence="1">
    <location>
        <begin position="351"/>
        <end position="412"/>
    </location>
</feature>
<dbReference type="VEuPathDB" id="VectorBase:GMOY005215"/>
<dbReference type="PhylomeDB" id="A0A1B0FMY6"/>
<reference evidence="3" key="1">
    <citation type="submission" date="2020-05" db="UniProtKB">
        <authorList>
            <consortium name="EnsemblMetazoa"/>
        </authorList>
    </citation>
    <scope>IDENTIFICATION</scope>
    <source>
        <strain evidence="3">Yale</strain>
    </source>
</reference>
<organism evidence="3 4">
    <name type="scientific">Glossina morsitans morsitans</name>
    <name type="common">Savannah tsetse fly</name>
    <dbReference type="NCBI Taxonomy" id="37546"/>
    <lineage>
        <taxon>Eukaryota</taxon>
        <taxon>Metazoa</taxon>
        <taxon>Ecdysozoa</taxon>
        <taxon>Arthropoda</taxon>
        <taxon>Hexapoda</taxon>
        <taxon>Insecta</taxon>
        <taxon>Pterygota</taxon>
        <taxon>Neoptera</taxon>
        <taxon>Endopterygota</taxon>
        <taxon>Diptera</taxon>
        <taxon>Brachycera</taxon>
        <taxon>Muscomorpha</taxon>
        <taxon>Hippoboscoidea</taxon>
        <taxon>Glossinidae</taxon>
        <taxon>Glossina</taxon>
    </lineage>
</organism>
<sequence>MLFLKYFQLTNKRLPSTCNVTTKQHHKMAPFKLKFRMGSSRSTSQEHEPDPQVNEALLTQHTAGGMGASTSTIDSVDCNSLGNTSERKLLLPNKSNNLRMGYLNQNQATSETNLPPQQQQQQEPPPSPPPTYEFVLEEQRYLTTNDDDTCQNSQTTLLEQFNLNEIPCNDPNCQENYGLQGGNNNESQPQIDRENEGQLYIIPKDNEQRERKLEAGINCNLALNPLSDLEDRKESIDSQEFLLSANNMTDNTVVTDQGEYIENCTDMECPEYLEATAAAAAAAEAANNYSRCHSRNEGGGGGGGGNNHLQQSGEFPDPLMNYNGYCNDVSHHCDDENSLNEHQHHAWDPNQASCSITHHHNSHMNDEHNHHHHHHQQQQQHHHHQQQQQQHSSATYHTQQPERSLTPEITSNKSSKEIYKDLAKQWGITCKMSDGCRCMECQSHYFDCEFEENEHQKTDGGLGAGTPMFISEVMHGSACNIL</sequence>
<dbReference type="InterPro" id="IPR032061">
    <property type="entry name" value="DUF4802"/>
</dbReference>
<keyword evidence="4" id="KW-1185">Reference proteome</keyword>
<evidence type="ECO:0000313" key="3">
    <source>
        <dbReference type="EnsemblMetazoa" id="GMOY005215-PA"/>
    </source>
</evidence>
<dbReference type="Pfam" id="PF16060">
    <property type="entry name" value="DUF4802"/>
    <property type="match status" value="1"/>
</dbReference>
<dbReference type="EnsemblMetazoa" id="GMOY005215-RA">
    <property type="protein sequence ID" value="GMOY005215-PA"/>
    <property type="gene ID" value="GMOY005215"/>
</dbReference>
<feature type="compositionally biased region" description="Low complexity" evidence="1">
    <location>
        <begin position="386"/>
        <end position="399"/>
    </location>
</feature>
<accession>A0A1B0FMY6</accession>
<feature type="domain" description="DUF4802" evidence="2">
    <location>
        <begin position="413"/>
        <end position="477"/>
    </location>
</feature>
<evidence type="ECO:0000313" key="4">
    <source>
        <dbReference type="Proteomes" id="UP000092444"/>
    </source>
</evidence>
<feature type="region of interest" description="Disordered" evidence="1">
    <location>
        <begin position="109"/>
        <end position="131"/>
    </location>
</feature>
<dbReference type="Proteomes" id="UP000092444">
    <property type="component" value="Unassembled WGS sequence"/>
</dbReference>
<dbReference type="AlphaFoldDB" id="A0A1B0FMY6"/>